<gene>
    <name evidence="1" type="ordered locus">Halhy_2656</name>
</gene>
<sequence length="367" mass="42006">MPEPLKNIFSPPLLEPFSDLVQKVWPPFAPDDFLQKVFDDQYEKLELKQRTRHIAHCLRACLPEDYRTALGIVQAVTQRYIDQHGEKLTFQWIFLPEFIEAHGVHDLDASLPAIETITRWSSCEFTVRPFLLAHPERMYAQMLAWSKHPSAMVRRLSSEGIRPRLPWGMGVPALKRDPAPILPILENLKHDPAETVRRSVANNLNDIAKEHPDLVLDIAKRWLGLHPDTDWIVRHACRGLLKNGNARALAYFGFEKGVADVAVEGLQFSPSVNIGGRFDFSFLLINRAAIPQSLRLEYQIDYQTLSGKTSQKVFKIKEVELAPGQEMGIERYQRFQDFTTRKHYPGEHALRILVNGLALAEGKFMVK</sequence>
<dbReference type="Proteomes" id="UP000008461">
    <property type="component" value="Chromosome"/>
</dbReference>
<dbReference type="InterPro" id="IPR021133">
    <property type="entry name" value="HEAT_type_2"/>
</dbReference>
<dbReference type="SUPFAM" id="SSF48371">
    <property type="entry name" value="ARM repeat"/>
    <property type="match status" value="1"/>
</dbReference>
<name>F4KZT9_HALH1</name>
<dbReference type="OrthoDB" id="9797162at2"/>
<dbReference type="EMBL" id="CP002691">
    <property type="protein sequence ID" value="AEE50525.1"/>
    <property type="molecule type" value="Genomic_DNA"/>
</dbReference>
<keyword evidence="2" id="KW-1185">Reference proteome</keyword>
<protein>
    <submittedName>
        <fullName evidence="1">HEAT domain containing protein</fullName>
    </submittedName>
</protein>
<dbReference type="AlphaFoldDB" id="F4KZT9"/>
<proteinExistence type="predicted"/>
<evidence type="ECO:0000313" key="2">
    <source>
        <dbReference type="Proteomes" id="UP000008461"/>
    </source>
</evidence>
<dbReference type="KEGG" id="hhy:Halhy_2656"/>
<reference evidence="1 2" key="1">
    <citation type="journal article" date="2011" name="Stand. Genomic Sci.">
        <title>Complete genome sequence of Haliscomenobacter hydrossis type strain (O).</title>
        <authorList>
            <consortium name="US DOE Joint Genome Institute (JGI-PGF)"/>
            <person name="Daligault H."/>
            <person name="Lapidus A."/>
            <person name="Zeytun A."/>
            <person name="Nolan M."/>
            <person name="Lucas S."/>
            <person name="Del Rio T.G."/>
            <person name="Tice H."/>
            <person name="Cheng J.F."/>
            <person name="Tapia R."/>
            <person name="Han C."/>
            <person name="Goodwin L."/>
            <person name="Pitluck S."/>
            <person name="Liolios K."/>
            <person name="Pagani I."/>
            <person name="Ivanova N."/>
            <person name="Huntemann M."/>
            <person name="Mavromatis K."/>
            <person name="Mikhailova N."/>
            <person name="Pati A."/>
            <person name="Chen A."/>
            <person name="Palaniappan K."/>
            <person name="Land M."/>
            <person name="Hauser L."/>
            <person name="Brambilla E.M."/>
            <person name="Rohde M."/>
            <person name="Verbarg S."/>
            <person name="Goker M."/>
            <person name="Bristow J."/>
            <person name="Eisen J.A."/>
            <person name="Markowitz V."/>
            <person name="Hugenholtz P."/>
            <person name="Kyrpides N.C."/>
            <person name="Klenk H.P."/>
            <person name="Woyke T."/>
        </authorList>
    </citation>
    <scope>NUCLEOTIDE SEQUENCE [LARGE SCALE GENOMIC DNA]</scope>
    <source>
        <strain evidence="2">ATCC 27775 / DSM 1100 / LMG 10767 / O</strain>
    </source>
</reference>
<dbReference type="Pfam" id="PF08713">
    <property type="entry name" value="DNA_alkylation"/>
    <property type="match status" value="1"/>
</dbReference>
<evidence type="ECO:0000313" key="1">
    <source>
        <dbReference type="EMBL" id="AEE50525.1"/>
    </source>
</evidence>
<dbReference type="PROSITE" id="PS50077">
    <property type="entry name" value="HEAT_REPEAT"/>
    <property type="match status" value="1"/>
</dbReference>
<dbReference type="InterPro" id="IPR016024">
    <property type="entry name" value="ARM-type_fold"/>
</dbReference>
<reference key="2">
    <citation type="submission" date="2011-04" db="EMBL/GenBank/DDBJ databases">
        <title>Complete sequence of chromosome of Haliscomenobacter hydrossis DSM 1100.</title>
        <authorList>
            <consortium name="US DOE Joint Genome Institute (JGI-PGF)"/>
            <person name="Lucas S."/>
            <person name="Han J."/>
            <person name="Lapidus A."/>
            <person name="Bruce D."/>
            <person name="Goodwin L."/>
            <person name="Pitluck S."/>
            <person name="Peters L."/>
            <person name="Kyrpides N."/>
            <person name="Mavromatis K."/>
            <person name="Ivanova N."/>
            <person name="Ovchinnikova G."/>
            <person name="Pagani I."/>
            <person name="Daligault H."/>
            <person name="Detter J.C."/>
            <person name="Han C."/>
            <person name="Land M."/>
            <person name="Hauser L."/>
            <person name="Markowitz V."/>
            <person name="Cheng J.-F."/>
            <person name="Hugenholtz P."/>
            <person name="Woyke T."/>
            <person name="Wu D."/>
            <person name="Verbarg S."/>
            <person name="Frueling A."/>
            <person name="Brambilla E."/>
            <person name="Klenk H.-P."/>
            <person name="Eisen J.A."/>
        </authorList>
    </citation>
    <scope>NUCLEOTIDE SEQUENCE</scope>
    <source>
        <strain>DSM 1100</strain>
    </source>
</reference>
<dbReference type="Gene3D" id="1.25.40.290">
    <property type="entry name" value="ARM repeat domains"/>
    <property type="match status" value="1"/>
</dbReference>
<organism evidence="1 2">
    <name type="scientific">Haliscomenobacter hydrossis (strain ATCC 27775 / DSM 1100 / LMG 10767 / O)</name>
    <dbReference type="NCBI Taxonomy" id="760192"/>
    <lineage>
        <taxon>Bacteria</taxon>
        <taxon>Pseudomonadati</taxon>
        <taxon>Bacteroidota</taxon>
        <taxon>Saprospiria</taxon>
        <taxon>Saprospirales</taxon>
        <taxon>Haliscomenobacteraceae</taxon>
        <taxon>Haliscomenobacter</taxon>
    </lineage>
</organism>
<dbReference type="HOGENOM" id="CLU_064289_0_0_10"/>
<accession>F4KZT9</accession>
<dbReference type="RefSeq" id="WP_013765073.1">
    <property type="nucleotide sequence ID" value="NC_015510.1"/>
</dbReference>
<dbReference type="InterPro" id="IPR014825">
    <property type="entry name" value="DNA_alkylation"/>
</dbReference>
<dbReference type="eggNOG" id="COG4335">
    <property type="taxonomic scope" value="Bacteria"/>
</dbReference>